<feature type="non-terminal residue" evidence="12">
    <location>
        <position position="156"/>
    </location>
</feature>
<accession>A0AAV2RA37</accession>
<dbReference type="InterPro" id="IPR050826">
    <property type="entry name" value="Krueppel_C2H2_ZnFinger"/>
</dbReference>
<evidence type="ECO:0000256" key="5">
    <source>
        <dbReference type="ARBA" id="ARBA00022833"/>
    </source>
</evidence>
<keyword evidence="8" id="KW-0804">Transcription</keyword>
<keyword evidence="9" id="KW-0539">Nucleus</keyword>
<evidence type="ECO:0000256" key="4">
    <source>
        <dbReference type="ARBA" id="ARBA00022771"/>
    </source>
</evidence>
<organism evidence="12 13">
    <name type="scientific">Meganyctiphanes norvegica</name>
    <name type="common">Northern krill</name>
    <name type="synonym">Thysanopoda norvegica</name>
    <dbReference type="NCBI Taxonomy" id="48144"/>
    <lineage>
        <taxon>Eukaryota</taxon>
        <taxon>Metazoa</taxon>
        <taxon>Ecdysozoa</taxon>
        <taxon>Arthropoda</taxon>
        <taxon>Crustacea</taxon>
        <taxon>Multicrustacea</taxon>
        <taxon>Malacostraca</taxon>
        <taxon>Eumalacostraca</taxon>
        <taxon>Eucarida</taxon>
        <taxon>Euphausiacea</taxon>
        <taxon>Euphausiidae</taxon>
        <taxon>Meganyctiphanes</taxon>
    </lineage>
</organism>
<dbReference type="GO" id="GO:0008270">
    <property type="term" value="F:zinc ion binding"/>
    <property type="evidence" value="ECO:0007669"/>
    <property type="project" value="UniProtKB-KW"/>
</dbReference>
<evidence type="ECO:0000256" key="8">
    <source>
        <dbReference type="ARBA" id="ARBA00023163"/>
    </source>
</evidence>
<dbReference type="InterPro" id="IPR036236">
    <property type="entry name" value="Znf_C2H2_sf"/>
</dbReference>
<keyword evidence="13" id="KW-1185">Reference proteome</keyword>
<dbReference type="PANTHER" id="PTHR24377">
    <property type="entry name" value="IP01015P-RELATED"/>
    <property type="match status" value="1"/>
</dbReference>
<keyword evidence="5" id="KW-0862">Zinc</keyword>
<dbReference type="GO" id="GO:0005634">
    <property type="term" value="C:nucleus"/>
    <property type="evidence" value="ECO:0007669"/>
    <property type="project" value="UniProtKB-SubCell"/>
</dbReference>
<comment type="subcellular location">
    <subcellularLocation>
        <location evidence="1">Nucleus</location>
    </subcellularLocation>
</comment>
<gene>
    <name evidence="12" type="ORF">MNOR_LOCUS22656</name>
</gene>
<keyword evidence="3" id="KW-0677">Repeat</keyword>
<evidence type="ECO:0000256" key="9">
    <source>
        <dbReference type="ARBA" id="ARBA00023242"/>
    </source>
</evidence>
<dbReference type="InterPro" id="IPR013087">
    <property type="entry name" value="Znf_C2H2_type"/>
</dbReference>
<dbReference type="AlphaFoldDB" id="A0AAV2RA37"/>
<dbReference type="FunFam" id="3.30.160.60:FF:000030">
    <property type="entry name" value="Zinc finger protein 628"/>
    <property type="match status" value="1"/>
</dbReference>
<dbReference type="PROSITE" id="PS00028">
    <property type="entry name" value="ZINC_FINGER_C2H2_1"/>
    <property type="match status" value="1"/>
</dbReference>
<reference evidence="12 13" key="1">
    <citation type="submission" date="2024-05" db="EMBL/GenBank/DDBJ databases">
        <authorList>
            <person name="Wallberg A."/>
        </authorList>
    </citation>
    <scope>NUCLEOTIDE SEQUENCE [LARGE SCALE GENOMIC DNA]</scope>
</reference>
<dbReference type="SUPFAM" id="SSF57667">
    <property type="entry name" value="beta-beta-alpha zinc fingers"/>
    <property type="match status" value="2"/>
</dbReference>
<keyword evidence="7" id="KW-0238">DNA-binding</keyword>
<comment type="caution">
    <text evidence="12">The sequence shown here is derived from an EMBL/GenBank/DDBJ whole genome shotgun (WGS) entry which is preliminary data.</text>
</comment>
<evidence type="ECO:0000256" key="10">
    <source>
        <dbReference type="PROSITE-ProRule" id="PRU00042"/>
    </source>
</evidence>
<name>A0AAV2RA37_MEGNR</name>
<dbReference type="GO" id="GO:0003677">
    <property type="term" value="F:DNA binding"/>
    <property type="evidence" value="ECO:0007669"/>
    <property type="project" value="UniProtKB-KW"/>
</dbReference>
<evidence type="ECO:0000256" key="7">
    <source>
        <dbReference type="ARBA" id="ARBA00023125"/>
    </source>
</evidence>
<dbReference type="Gene3D" id="3.30.160.60">
    <property type="entry name" value="Classic Zinc Finger"/>
    <property type="match status" value="2"/>
</dbReference>
<feature type="domain" description="C2H2-type" evidence="11">
    <location>
        <begin position="107"/>
        <end position="134"/>
    </location>
</feature>
<evidence type="ECO:0000256" key="6">
    <source>
        <dbReference type="ARBA" id="ARBA00023015"/>
    </source>
</evidence>
<proteinExistence type="predicted"/>
<protein>
    <recommendedName>
        <fullName evidence="11">C2H2-type domain-containing protein</fullName>
    </recommendedName>
</protein>
<evidence type="ECO:0000259" key="11">
    <source>
        <dbReference type="PROSITE" id="PS50157"/>
    </source>
</evidence>
<keyword evidence="4 10" id="KW-0863">Zinc-finger</keyword>
<sequence>MPTNSSKKVVERKHNDIKSEEGSYLHEKCQNSIYVKFEVPVKEDIEGNEAPMLNQEGDITCKEELEIKEEPINFTEENYQYSQHDEPFPQISNPINHQGKNTSKNPYQCSHCDQAFSFFKNLIKHQTVHSGVKTYQCCLCDNAFYCNSSLTKHHMT</sequence>
<evidence type="ECO:0000256" key="2">
    <source>
        <dbReference type="ARBA" id="ARBA00022723"/>
    </source>
</evidence>
<dbReference type="Proteomes" id="UP001497623">
    <property type="component" value="Unassembled WGS sequence"/>
</dbReference>
<evidence type="ECO:0000256" key="1">
    <source>
        <dbReference type="ARBA" id="ARBA00004123"/>
    </source>
</evidence>
<keyword evidence="2" id="KW-0479">Metal-binding</keyword>
<evidence type="ECO:0000313" key="12">
    <source>
        <dbReference type="EMBL" id="CAL4121794.1"/>
    </source>
</evidence>
<evidence type="ECO:0000313" key="13">
    <source>
        <dbReference type="Proteomes" id="UP001497623"/>
    </source>
</evidence>
<keyword evidence="6" id="KW-0805">Transcription regulation</keyword>
<dbReference type="EMBL" id="CAXKWB010019279">
    <property type="protein sequence ID" value="CAL4121794.1"/>
    <property type="molecule type" value="Genomic_DNA"/>
</dbReference>
<feature type="domain" description="C2H2-type" evidence="11">
    <location>
        <begin position="135"/>
        <end position="156"/>
    </location>
</feature>
<evidence type="ECO:0000256" key="3">
    <source>
        <dbReference type="ARBA" id="ARBA00022737"/>
    </source>
</evidence>
<dbReference type="PROSITE" id="PS50157">
    <property type="entry name" value="ZINC_FINGER_C2H2_2"/>
    <property type="match status" value="2"/>
</dbReference>